<evidence type="ECO:0000256" key="2">
    <source>
        <dbReference type="ARBA" id="ARBA00023125"/>
    </source>
</evidence>
<accession>A0ABV8P9H9</accession>
<evidence type="ECO:0000256" key="3">
    <source>
        <dbReference type="ARBA" id="ARBA00023163"/>
    </source>
</evidence>
<dbReference type="InterPro" id="IPR009057">
    <property type="entry name" value="Homeodomain-like_sf"/>
</dbReference>
<dbReference type="PRINTS" id="PR00032">
    <property type="entry name" value="HTHARAC"/>
</dbReference>
<keyword evidence="6" id="KW-1185">Reference proteome</keyword>
<dbReference type="SUPFAM" id="SSF51215">
    <property type="entry name" value="Regulatory protein AraC"/>
    <property type="match status" value="1"/>
</dbReference>
<proteinExistence type="predicted"/>
<dbReference type="SMART" id="SM00342">
    <property type="entry name" value="HTH_ARAC"/>
    <property type="match status" value="1"/>
</dbReference>
<dbReference type="InterPro" id="IPR018060">
    <property type="entry name" value="HTH_AraC"/>
</dbReference>
<protein>
    <submittedName>
        <fullName evidence="5">Helix-turn-helix domain-containing protein</fullName>
    </submittedName>
</protein>
<reference evidence="6" key="1">
    <citation type="journal article" date="2019" name="Int. J. Syst. Evol. Microbiol.">
        <title>The Global Catalogue of Microorganisms (GCM) 10K type strain sequencing project: providing services to taxonomists for standard genome sequencing and annotation.</title>
        <authorList>
            <consortium name="The Broad Institute Genomics Platform"/>
            <consortium name="The Broad Institute Genome Sequencing Center for Infectious Disease"/>
            <person name="Wu L."/>
            <person name="Ma J."/>
        </authorList>
    </citation>
    <scope>NUCLEOTIDE SEQUENCE [LARGE SCALE GENOMIC DNA]</scope>
    <source>
        <strain evidence="6">CCM 8691</strain>
    </source>
</reference>
<dbReference type="Gene3D" id="1.10.10.60">
    <property type="entry name" value="Homeodomain-like"/>
    <property type="match status" value="1"/>
</dbReference>
<dbReference type="InterPro" id="IPR020449">
    <property type="entry name" value="Tscrpt_reg_AraC-type_HTH"/>
</dbReference>
<evidence type="ECO:0000313" key="6">
    <source>
        <dbReference type="Proteomes" id="UP001595789"/>
    </source>
</evidence>
<keyword evidence="1" id="KW-0805">Transcription regulation</keyword>
<evidence type="ECO:0000313" key="5">
    <source>
        <dbReference type="EMBL" id="MFC4211623.1"/>
    </source>
</evidence>
<keyword evidence="3" id="KW-0804">Transcription</keyword>
<dbReference type="InterPro" id="IPR037923">
    <property type="entry name" value="HTH-like"/>
</dbReference>
<comment type="caution">
    <text evidence="5">The sequence shown here is derived from an EMBL/GenBank/DDBJ whole genome shotgun (WGS) entry which is preliminary data.</text>
</comment>
<dbReference type="Pfam" id="PF12833">
    <property type="entry name" value="HTH_18"/>
    <property type="match status" value="1"/>
</dbReference>
<evidence type="ECO:0000259" key="4">
    <source>
        <dbReference type="PROSITE" id="PS01124"/>
    </source>
</evidence>
<gene>
    <name evidence="5" type="ORF">ACFOWA_10540</name>
</gene>
<dbReference type="PROSITE" id="PS01124">
    <property type="entry name" value="HTH_ARAC_FAMILY_2"/>
    <property type="match status" value="1"/>
</dbReference>
<dbReference type="PANTHER" id="PTHR43280:SF32">
    <property type="entry name" value="TRANSCRIPTIONAL REGULATORY PROTEIN"/>
    <property type="match status" value="1"/>
</dbReference>
<feature type="domain" description="HTH araC/xylS-type" evidence="4">
    <location>
        <begin position="212"/>
        <end position="310"/>
    </location>
</feature>
<dbReference type="InterPro" id="IPR003313">
    <property type="entry name" value="AraC-bd"/>
</dbReference>
<sequence>MKQLIPSLNMDNFRKTYFSGSERVPMSIGNNAGIEIIRTDDHFSTCRNTAVAHRLNFFMICLIIDGEGEYNFGPDEYYIKGSTLCFVNPLLVTSWRSQTAYQQGYCCTFDESFFYEGLEDKQWLTKLPFFDGKGNLVLQLSKEDTRYFAGLLEEMVHEFETGNGGDPEILRTMIRLFLKKADARIPAGENKIPAAISHNMSLTRSFLKNGKEDVEKLMQGKLTSMPVLASYADRLNVSTNHMNDVIKAVTGKAAGRHLQQMLTDQATILLRQTSWSISEISHALGYQDPSYFARSYKKQKGLSPSGIRVQNQ</sequence>
<dbReference type="SUPFAM" id="SSF46689">
    <property type="entry name" value="Homeodomain-like"/>
    <property type="match status" value="1"/>
</dbReference>
<name>A0ABV8P9H9_9SPHI</name>
<dbReference type="EMBL" id="JBHSBW010000011">
    <property type="protein sequence ID" value="MFC4211623.1"/>
    <property type="molecule type" value="Genomic_DNA"/>
</dbReference>
<keyword evidence="2" id="KW-0238">DNA-binding</keyword>
<dbReference type="RefSeq" id="WP_378984897.1">
    <property type="nucleotide sequence ID" value="NZ_JBHSBW010000011.1"/>
</dbReference>
<organism evidence="5 6">
    <name type="scientific">Pedobacter lithocola</name>
    <dbReference type="NCBI Taxonomy" id="1908239"/>
    <lineage>
        <taxon>Bacteria</taxon>
        <taxon>Pseudomonadati</taxon>
        <taxon>Bacteroidota</taxon>
        <taxon>Sphingobacteriia</taxon>
        <taxon>Sphingobacteriales</taxon>
        <taxon>Sphingobacteriaceae</taxon>
        <taxon>Pedobacter</taxon>
    </lineage>
</organism>
<dbReference type="PANTHER" id="PTHR43280">
    <property type="entry name" value="ARAC-FAMILY TRANSCRIPTIONAL REGULATOR"/>
    <property type="match status" value="1"/>
</dbReference>
<dbReference type="Pfam" id="PF02311">
    <property type="entry name" value="AraC_binding"/>
    <property type="match status" value="1"/>
</dbReference>
<dbReference type="Proteomes" id="UP001595789">
    <property type="component" value="Unassembled WGS sequence"/>
</dbReference>
<evidence type="ECO:0000256" key="1">
    <source>
        <dbReference type="ARBA" id="ARBA00023015"/>
    </source>
</evidence>